<dbReference type="PROSITE" id="PS00211">
    <property type="entry name" value="ABC_TRANSPORTER_1"/>
    <property type="match status" value="1"/>
</dbReference>
<evidence type="ECO:0000256" key="6">
    <source>
        <dbReference type="ARBA" id="ARBA00022840"/>
    </source>
</evidence>
<name>A0A7W4VX29_9ACTN</name>
<evidence type="ECO:0000256" key="2">
    <source>
        <dbReference type="ARBA" id="ARBA00022448"/>
    </source>
</evidence>
<dbReference type="EMBL" id="JACHWR010000002">
    <property type="protein sequence ID" value="MBB3043374.1"/>
    <property type="molecule type" value="Genomic_DNA"/>
</dbReference>
<dbReference type="CDD" id="cd03214">
    <property type="entry name" value="ABC_Iron-Siderophores_B12_Hemin"/>
    <property type="match status" value="1"/>
</dbReference>
<dbReference type="InterPro" id="IPR003593">
    <property type="entry name" value="AAA+_ATPase"/>
</dbReference>
<dbReference type="InterPro" id="IPR027417">
    <property type="entry name" value="P-loop_NTPase"/>
</dbReference>
<proteinExistence type="predicted"/>
<evidence type="ECO:0000256" key="5">
    <source>
        <dbReference type="ARBA" id="ARBA00022741"/>
    </source>
</evidence>
<accession>A0A7W4VX29</accession>
<evidence type="ECO:0000256" key="4">
    <source>
        <dbReference type="ARBA" id="ARBA00022496"/>
    </source>
</evidence>
<dbReference type="PROSITE" id="PS50893">
    <property type="entry name" value="ABC_TRANSPORTER_2"/>
    <property type="match status" value="1"/>
</dbReference>
<keyword evidence="9" id="KW-0472">Membrane</keyword>
<gene>
    <name evidence="12" type="ORF">FHU40_003192</name>
</gene>
<sequence>MAIPDESFTVIVGPNACGKSTLLRGLSRLLKPSAGQVVLDGADINSFKTKEVARRVGLLPQTSIAPDGITVAELVARGRYPHQGFMRQWTEADEQAVFRAMHQTAVNDLSGRLVDELSGGQRQRVWVAMALAQHTDILLLDEPTTFLDITHQIELMELFTDLHLVGHTLVAVLHDLNQAARYGTHLIAMKDGQVVAEGAPDEVVTAELVEEVFGLRCLVVPDPVARSPQVVPLGRERSRPKSVGDAAHALARREETL</sequence>
<evidence type="ECO:0000256" key="8">
    <source>
        <dbReference type="ARBA" id="ARBA00023065"/>
    </source>
</evidence>
<dbReference type="InterPro" id="IPR017871">
    <property type="entry name" value="ABC_transporter-like_CS"/>
</dbReference>
<reference evidence="12 13" key="1">
    <citation type="submission" date="2020-08" db="EMBL/GenBank/DDBJ databases">
        <title>Sequencing the genomes of 1000 actinobacteria strains.</title>
        <authorList>
            <person name="Klenk H.-P."/>
        </authorList>
    </citation>
    <scope>NUCLEOTIDE SEQUENCE [LARGE SCALE GENOMIC DNA]</scope>
    <source>
        <strain evidence="12 13">DSM 105498</strain>
    </source>
</reference>
<evidence type="ECO:0000256" key="10">
    <source>
        <dbReference type="SAM" id="MobiDB-lite"/>
    </source>
</evidence>
<dbReference type="Proteomes" id="UP000589626">
    <property type="component" value="Unassembled WGS sequence"/>
</dbReference>
<dbReference type="GO" id="GO:0016887">
    <property type="term" value="F:ATP hydrolysis activity"/>
    <property type="evidence" value="ECO:0007669"/>
    <property type="project" value="InterPro"/>
</dbReference>
<evidence type="ECO:0000256" key="9">
    <source>
        <dbReference type="ARBA" id="ARBA00023136"/>
    </source>
</evidence>
<evidence type="ECO:0000256" key="1">
    <source>
        <dbReference type="ARBA" id="ARBA00004202"/>
    </source>
</evidence>
<comment type="caution">
    <text evidence="12">The sequence shown here is derived from an EMBL/GenBank/DDBJ whole genome shotgun (WGS) entry which is preliminary data.</text>
</comment>
<dbReference type="FunFam" id="3.40.50.300:FF:000134">
    <property type="entry name" value="Iron-enterobactin ABC transporter ATP-binding protein"/>
    <property type="match status" value="1"/>
</dbReference>
<comment type="subcellular location">
    <subcellularLocation>
        <location evidence="1">Cell membrane</location>
        <topology evidence="1">Peripheral membrane protein</topology>
    </subcellularLocation>
</comment>
<keyword evidence="6 12" id="KW-0067">ATP-binding</keyword>
<feature type="region of interest" description="Disordered" evidence="10">
    <location>
        <begin position="232"/>
        <end position="257"/>
    </location>
</feature>
<dbReference type="PANTHER" id="PTHR42771:SF12">
    <property type="entry name" value="FE(3+) DICITRATE TRANSPORT ATP-BINDING PROTEIN FECE-RELATED"/>
    <property type="match status" value="1"/>
</dbReference>
<evidence type="ECO:0000256" key="7">
    <source>
        <dbReference type="ARBA" id="ARBA00023004"/>
    </source>
</evidence>
<dbReference type="GO" id="GO:0005524">
    <property type="term" value="F:ATP binding"/>
    <property type="evidence" value="ECO:0007669"/>
    <property type="project" value="UniProtKB-KW"/>
</dbReference>
<dbReference type="InterPro" id="IPR051535">
    <property type="entry name" value="Siderophore_ABC-ATPase"/>
</dbReference>
<evidence type="ECO:0000259" key="11">
    <source>
        <dbReference type="PROSITE" id="PS50893"/>
    </source>
</evidence>
<dbReference type="GO" id="GO:0005886">
    <property type="term" value="C:plasma membrane"/>
    <property type="evidence" value="ECO:0007669"/>
    <property type="project" value="UniProtKB-SubCell"/>
</dbReference>
<protein>
    <submittedName>
        <fullName evidence="12">Iron complex transport system ATP-binding protein</fullName>
    </submittedName>
</protein>
<evidence type="ECO:0000313" key="13">
    <source>
        <dbReference type="Proteomes" id="UP000589626"/>
    </source>
</evidence>
<organism evidence="12 13">
    <name type="scientific">Nocardioides soli</name>
    <dbReference type="NCBI Taxonomy" id="1036020"/>
    <lineage>
        <taxon>Bacteria</taxon>
        <taxon>Bacillati</taxon>
        <taxon>Actinomycetota</taxon>
        <taxon>Actinomycetes</taxon>
        <taxon>Propionibacteriales</taxon>
        <taxon>Nocardioidaceae</taxon>
        <taxon>Nocardioides</taxon>
    </lineage>
</organism>
<feature type="domain" description="ABC transporter" evidence="11">
    <location>
        <begin position="1"/>
        <end position="216"/>
    </location>
</feature>
<dbReference type="Pfam" id="PF00005">
    <property type="entry name" value="ABC_tran"/>
    <property type="match status" value="1"/>
</dbReference>
<keyword evidence="13" id="KW-1185">Reference proteome</keyword>
<dbReference type="RefSeq" id="WP_343057886.1">
    <property type="nucleotide sequence ID" value="NZ_JACHWR010000002.1"/>
</dbReference>
<dbReference type="PANTHER" id="PTHR42771">
    <property type="entry name" value="IRON(3+)-HYDROXAMATE IMPORT ATP-BINDING PROTEIN FHUC"/>
    <property type="match status" value="1"/>
</dbReference>
<dbReference type="GO" id="GO:0006826">
    <property type="term" value="P:iron ion transport"/>
    <property type="evidence" value="ECO:0007669"/>
    <property type="project" value="UniProtKB-KW"/>
</dbReference>
<evidence type="ECO:0000256" key="3">
    <source>
        <dbReference type="ARBA" id="ARBA00022475"/>
    </source>
</evidence>
<keyword evidence="3" id="KW-1003">Cell membrane</keyword>
<dbReference type="AlphaFoldDB" id="A0A7W4VX29"/>
<keyword evidence="7" id="KW-0408">Iron</keyword>
<dbReference type="Gene3D" id="3.40.50.300">
    <property type="entry name" value="P-loop containing nucleotide triphosphate hydrolases"/>
    <property type="match status" value="1"/>
</dbReference>
<keyword evidence="5" id="KW-0547">Nucleotide-binding</keyword>
<evidence type="ECO:0000313" key="12">
    <source>
        <dbReference type="EMBL" id="MBB3043374.1"/>
    </source>
</evidence>
<keyword evidence="2" id="KW-0813">Transport</keyword>
<dbReference type="InterPro" id="IPR003439">
    <property type="entry name" value="ABC_transporter-like_ATP-bd"/>
</dbReference>
<dbReference type="SUPFAM" id="SSF52540">
    <property type="entry name" value="P-loop containing nucleoside triphosphate hydrolases"/>
    <property type="match status" value="1"/>
</dbReference>
<keyword evidence="4" id="KW-0410">Iron transport</keyword>
<keyword evidence="8" id="KW-0406">Ion transport</keyword>
<dbReference type="SMART" id="SM00382">
    <property type="entry name" value="AAA"/>
    <property type="match status" value="1"/>
</dbReference>